<dbReference type="SMART" id="SM00345">
    <property type="entry name" value="HTH_GNTR"/>
    <property type="match status" value="1"/>
</dbReference>
<evidence type="ECO:0000256" key="4">
    <source>
        <dbReference type="ARBA" id="ARBA00023125"/>
    </source>
</evidence>
<evidence type="ECO:0000256" key="1">
    <source>
        <dbReference type="ARBA" id="ARBA00005384"/>
    </source>
</evidence>
<keyword evidence="4" id="KW-0238">DNA-binding</keyword>
<dbReference type="InterPro" id="IPR015424">
    <property type="entry name" value="PyrdxlP-dep_Trfase"/>
</dbReference>
<evidence type="ECO:0000259" key="7">
    <source>
        <dbReference type="PROSITE" id="PS50949"/>
    </source>
</evidence>
<gene>
    <name evidence="8" type="ORF">LJ739_00275</name>
</gene>
<reference evidence="8 9" key="1">
    <citation type="submission" date="2021-10" db="EMBL/GenBank/DDBJ databases">
        <title>Draft genome of Aestuariibacter halophilus JC2043.</title>
        <authorList>
            <person name="Emsley S.A."/>
            <person name="Pfannmuller K.M."/>
            <person name="Ushijima B."/>
            <person name="Saw J.H."/>
            <person name="Videau P."/>
        </authorList>
    </citation>
    <scope>NUCLEOTIDE SEQUENCE [LARGE SCALE GENOMIC DNA]</scope>
    <source>
        <strain evidence="8 9">JC2043</strain>
    </source>
</reference>
<keyword evidence="8" id="KW-0808">Transferase</keyword>
<evidence type="ECO:0000256" key="2">
    <source>
        <dbReference type="ARBA" id="ARBA00022898"/>
    </source>
</evidence>
<dbReference type="RefSeq" id="WP_229156597.1">
    <property type="nucleotide sequence ID" value="NZ_JAJEWP010000001.1"/>
</dbReference>
<dbReference type="Gene3D" id="1.10.10.10">
    <property type="entry name" value="Winged helix-like DNA-binding domain superfamily/Winged helix DNA-binding domain"/>
    <property type="match status" value="1"/>
</dbReference>
<dbReference type="InterPro" id="IPR036390">
    <property type="entry name" value="WH_DNA-bd_sf"/>
</dbReference>
<dbReference type="InterPro" id="IPR004839">
    <property type="entry name" value="Aminotransferase_I/II_large"/>
</dbReference>
<dbReference type="InterPro" id="IPR015421">
    <property type="entry name" value="PyrdxlP-dep_Trfase_major"/>
</dbReference>
<keyword evidence="5" id="KW-0804">Transcription</keyword>
<feature type="domain" description="HTH gntR-type" evidence="7">
    <location>
        <begin position="14"/>
        <end position="82"/>
    </location>
</feature>
<dbReference type="SUPFAM" id="SSF53383">
    <property type="entry name" value="PLP-dependent transferases"/>
    <property type="match status" value="1"/>
</dbReference>
<dbReference type="Gene3D" id="3.40.640.10">
    <property type="entry name" value="Type I PLP-dependent aspartate aminotransferase-like (Major domain)"/>
    <property type="match status" value="1"/>
</dbReference>
<dbReference type="PANTHER" id="PTHR46577">
    <property type="entry name" value="HTH-TYPE TRANSCRIPTIONAL REGULATORY PROTEIN GABR"/>
    <property type="match status" value="1"/>
</dbReference>
<evidence type="ECO:0000256" key="6">
    <source>
        <dbReference type="SAM" id="MobiDB-lite"/>
    </source>
</evidence>
<name>A0ABS8G2L7_9ALTE</name>
<evidence type="ECO:0000256" key="5">
    <source>
        <dbReference type="ARBA" id="ARBA00023163"/>
    </source>
</evidence>
<dbReference type="InterPro" id="IPR000524">
    <property type="entry name" value="Tscrpt_reg_HTH_GntR"/>
</dbReference>
<dbReference type="EMBL" id="JAJEWP010000001">
    <property type="protein sequence ID" value="MCC2614673.1"/>
    <property type="molecule type" value="Genomic_DNA"/>
</dbReference>
<dbReference type="Proteomes" id="UP001520878">
    <property type="component" value="Unassembled WGS sequence"/>
</dbReference>
<keyword evidence="2" id="KW-0663">Pyridoxal phosphate</keyword>
<dbReference type="Pfam" id="PF00392">
    <property type="entry name" value="GntR"/>
    <property type="match status" value="1"/>
</dbReference>
<dbReference type="PRINTS" id="PR00035">
    <property type="entry name" value="HTHGNTR"/>
</dbReference>
<dbReference type="InterPro" id="IPR051446">
    <property type="entry name" value="HTH_trans_reg/aminotransferase"/>
</dbReference>
<organism evidence="8 9">
    <name type="scientific">Fluctibacter halophilus</name>
    <dbReference type="NCBI Taxonomy" id="226011"/>
    <lineage>
        <taxon>Bacteria</taxon>
        <taxon>Pseudomonadati</taxon>
        <taxon>Pseudomonadota</taxon>
        <taxon>Gammaproteobacteria</taxon>
        <taxon>Alteromonadales</taxon>
        <taxon>Alteromonadaceae</taxon>
        <taxon>Fluctibacter</taxon>
    </lineage>
</organism>
<dbReference type="CDD" id="cd07377">
    <property type="entry name" value="WHTH_GntR"/>
    <property type="match status" value="1"/>
</dbReference>
<dbReference type="PANTHER" id="PTHR46577:SF1">
    <property type="entry name" value="HTH-TYPE TRANSCRIPTIONAL REGULATORY PROTEIN GABR"/>
    <property type="match status" value="1"/>
</dbReference>
<dbReference type="CDD" id="cd00609">
    <property type="entry name" value="AAT_like"/>
    <property type="match status" value="1"/>
</dbReference>
<comment type="caution">
    <text evidence="8">The sequence shown here is derived from an EMBL/GenBank/DDBJ whole genome shotgun (WGS) entry which is preliminary data.</text>
</comment>
<evidence type="ECO:0000256" key="3">
    <source>
        <dbReference type="ARBA" id="ARBA00023015"/>
    </source>
</evidence>
<comment type="similarity">
    <text evidence="1">In the C-terminal section; belongs to the class-I pyridoxal-phosphate-dependent aminotransferase family.</text>
</comment>
<feature type="region of interest" description="Disordered" evidence="6">
    <location>
        <begin position="85"/>
        <end position="118"/>
    </location>
</feature>
<dbReference type="GO" id="GO:0008483">
    <property type="term" value="F:transaminase activity"/>
    <property type="evidence" value="ECO:0007669"/>
    <property type="project" value="UniProtKB-KW"/>
</dbReference>
<dbReference type="Pfam" id="PF00155">
    <property type="entry name" value="Aminotran_1_2"/>
    <property type="match status" value="1"/>
</dbReference>
<keyword evidence="3" id="KW-0805">Transcription regulation</keyword>
<evidence type="ECO:0000313" key="9">
    <source>
        <dbReference type="Proteomes" id="UP001520878"/>
    </source>
</evidence>
<keyword evidence="8" id="KW-0032">Aminotransferase</keyword>
<dbReference type="InterPro" id="IPR036388">
    <property type="entry name" value="WH-like_DNA-bd_sf"/>
</dbReference>
<dbReference type="PROSITE" id="PS50949">
    <property type="entry name" value="HTH_GNTR"/>
    <property type="match status" value="1"/>
</dbReference>
<keyword evidence="9" id="KW-1185">Reference proteome</keyword>
<dbReference type="SUPFAM" id="SSF46785">
    <property type="entry name" value="Winged helix' DNA-binding domain"/>
    <property type="match status" value="1"/>
</dbReference>
<accession>A0ABS8G2L7</accession>
<protein>
    <submittedName>
        <fullName evidence="8">PLP-dependent aminotransferase family protein</fullName>
    </submittedName>
</protein>
<proteinExistence type="inferred from homology"/>
<evidence type="ECO:0000313" key="8">
    <source>
        <dbReference type="EMBL" id="MCC2614673.1"/>
    </source>
</evidence>
<sequence>MNQLLIHLDPDQKESLQSQIRRQFVENILSGSFPAGKKLPSSRKLAQQLSVSRNTVVMVYNTLLEEGFLISRERSGIFVNEQVRKGRHLSSREPERKPASNTRQRPLPGAIASTNQNSFPPNWREYPFPFIDGMFDVSLYPVRELKDANARANASNEISKWSQLCSDNDDPKLIEEIQTKILPRRGITAKPSEILITAGSQQSLYLVVNLLVNQQTRVAVEEPGFPEVRELIQRQQGQLIHQRLDLQGMVVDEQLHEADVIYTTPSHQTPTSVTMSIERRYELLKCVNSNDQLVIEDDFEFESNFLGQPHPALRSLDTGGNVIYLSCLSKILAAGLQISFIVADAQIISELRKLRKFVARSPSLNNQRTAAYFLSLGYYDAFMMHTHKTIYERWITLREALNIYLPNCINTGPIIGGSAYWITGPEQLDDSNLLDTAAEHGILLEPVKKYFAASEAPKNCFRMGVTSITADKIQQGVKKLAQLIHELVADYEENLSTAKGRLLSETELHTLLPGMVLSCEMVYGVPCEIRLLEDGQMEGETGGYDMEYDVGRWWIEKGMYCRQWNLWGYGERNNYYVIKDGDEMKWFDENYRFVRTLTIVSQPGD</sequence>